<dbReference type="InterPro" id="IPR052340">
    <property type="entry name" value="RNase_Y/CdgJ"/>
</dbReference>
<dbReference type="PROSITE" id="PS50042">
    <property type="entry name" value="CNMP_BINDING_3"/>
    <property type="match status" value="1"/>
</dbReference>
<dbReference type="Proteomes" id="UP000257039">
    <property type="component" value="Unassembled WGS sequence"/>
</dbReference>
<dbReference type="EMBL" id="NDXW01000001">
    <property type="protein sequence ID" value="RDH43030.1"/>
    <property type="molecule type" value="Genomic_DNA"/>
</dbReference>
<evidence type="ECO:0000259" key="2">
    <source>
        <dbReference type="PROSITE" id="PS51833"/>
    </source>
</evidence>
<evidence type="ECO:0000313" key="4">
    <source>
        <dbReference type="Proteomes" id="UP000257039"/>
    </source>
</evidence>
<dbReference type="InterPro" id="IPR018490">
    <property type="entry name" value="cNMP-bd_dom_sf"/>
</dbReference>
<dbReference type="AlphaFoldDB" id="A0A4P9VLN9"/>
<accession>A0A4P9VLN9</accession>
<feature type="domain" description="HDOD" evidence="2">
    <location>
        <begin position="145"/>
        <end position="328"/>
    </location>
</feature>
<dbReference type="PANTHER" id="PTHR33525">
    <property type="match status" value="1"/>
</dbReference>
<protein>
    <submittedName>
        <fullName evidence="3">HDOD domain-containing protein</fullName>
    </submittedName>
</protein>
<evidence type="ECO:0000313" key="3">
    <source>
        <dbReference type="EMBL" id="RDH43030.1"/>
    </source>
</evidence>
<organism evidence="3 4">
    <name type="scientific">Zooshikella ganghwensis</name>
    <dbReference type="NCBI Taxonomy" id="202772"/>
    <lineage>
        <taxon>Bacteria</taxon>
        <taxon>Pseudomonadati</taxon>
        <taxon>Pseudomonadota</taxon>
        <taxon>Gammaproteobacteria</taxon>
        <taxon>Oceanospirillales</taxon>
        <taxon>Zooshikellaceae</taxon>
        <taxon>Zooshikella</taxon>
    </lineage>
</organism>
<dbReference type="CDD" id="cd00038">
    <property type="entry name" value="CAP_ED"/>
    <property type="match status" value="1"/>
</dbReference>
<dbReference type="Gene3D" id="1.10.3210.10">
    <property type="entry name" value="Hypothetical protein af1432"/>
    <property type="match status" value="1"/>
</dbReference>
<dbReference type="SUPFAM" id="SSF109604">
    <property type="entry name" value="HD-domain/PDEase-like"/>
    <property type="match status" value="1"/>
</dbReference>
<dbReference type="RefSeq" id="WP_094786432.1">
    <property type="nucleotide sequence ID" value="NZ_NDXW01000001.1"/>
</dbReference>
<dbReference type="InterPro" id="IPR014710">
    <property type="entry name" value="RmlC-like_jellyroll"/>
</dbReference>
<dbReference type="PANTHER" id="PTHR33525:SF3">
    <property type="entry name" value="RIBONUCLEASE Y"/>
    <property type="match status" value="1"/>
</dbReference>
<keyword evidence="4" id="KW-1185">Reference proteome</keyword>
<name>A0A4P9VLN9_9GAMM</name>
<proteinExistence type="predicted"/>
<dbReference type="SUPFAM" id="SSF51206">
    <property type="entry name" value="cAMP-binding domain-like"/>
    <property type="match status" value="1"/>
</dbReference>
<dbReference type="PROSITE" id="PS51833">
    <property type="entry name" value="HDOD"/>
    <property type="match status" value="1"/>
</dbReference>
<sequence>MTAIQAIPPNLDLKQFDIFKPLSQADIILLSHAGSLVEIPKNKNIFNLGEQDNHDYFLVDGTIELIAADERSKEITGGTPTAVAPLARLRPRQFSGKSKTPVKLIIFEHDKLARFLRLRQSRGDSQEQSLEQQIAQEILSGQTILQSLPKAIELIRQQKLKEPTIEALAQTIAFDLAICCKVMSTANTPLFSPYQPVCTLTEAIKILGTDTCQQLMDYYCTYEVQTDNNGFVLKVMRNIWLQSAEVGSLCYLIAKETKRLNPEAGLLLGMINFLGQLAILSYGVHHDYFEELANQFTPDETQQIAHFILEKWNFPVEFCAAVKHSCQWQYQSSNEQDYTSLLILANLIMRKRHQPQNQGLPDILSIPAASHFDHHYLRQVVNNRSHDGGPSITEYQKLLA</sequence>
<reference evidence="3 4" key="1">
    <citation type="submission" date="2017-04" db="EMBL/GenBank/DDBJ databases">
        <title>Draft genome sequence of Zooshikella ganghwensis VG4 isolated from Red Sea sediments.</title>
        <authorList>
            <person name="Rehman Z."/>
            <person name="Alam I."/>
            <person name="Kamau A."/>
            <person name="Bajic V."/>
            <person name="Leiknes T."/>
        </authorList>
    </citation>
    <scope>NUCLEOTIDE SEQUENCE [LARGE SCALE GENOMIC DNA]</scope>
    <source>
        <strain evidence="3 4">VG4</strain>
    </source>
</reference>
<feature type="domain" description="Cyclic nucleotide-binding" evidence="1">
    <location>
        <begin position="18"/>
        <end position="116"/>
    </location>
</feature>
<gene>
    <name evidence="3" type="ORF">B9G39_05955</name>
</gene>
<dbReference type="Pfam" id="PF08668">
    <property type="entry name" value="HDOD"/>
    <property type="match status" value="1"/>
</dbReference>
<evidence type="ECO:0000259" key="1">
    <source>
        <dbReference type="PROSITE" id="PS50042"/>
    </source>
</evidence>
<comment type="caution">
    <text evidence="3">The sequence shown here is derived from an EMBL/GenBank/DDBJ whole genome shotgun (WGS) entry which is preliminary data.</text>
</comment>
<dbReference type="InterPro" id="IPR000595">
    <property type="entry name" value="cNMP-bd_dom"/>
</dbReference>
<dbReference type="InterPro" id="IPR013976">
    <property type="entry name" value="HDOD"/>
</dbReference>
<dbReference type="Gene3D" id="2.60.120.10">
    <property type="entry name" value="Jelly Rolls"/>
    <property type="match status" value="1"/>
</dbReference>